<sequence length="80" mass="9384">MPKRYLERLLTIDRLIKIKSTGSPKQLAERLGISESRLYEYLSFMKESGAPIVYSKERSSYYYQAAGGFDFSFKMERQNN</sequence>
<dbReference type="RefSeq" id="WP_146866308.1">
    <property type="nucleotide sequence ID" value="NZ_BKAU01000005.1"/>
</dbReference>
<dbReference type="Proteomes" id="UP000321436">
    <property type="component" value="Unassembled WGS sequence"/>
</dbReference>
<dbReference type="AlphaFoldDB" id="A0A512RQU0"/>
<protein>
    <submittedName>
        <fullName evidence="1">Uncharacterized protein</fullName>
    </submittedName>
</protein>
<reference evidence="1 2" key="1">
    <citation type="submission" date="2019-07" db="EMBL/GenBank/DDBJ databases">
        <title>Whole genome shotgun sequence of Chitinophaga cymbidii NBRC 109752.</title>
        <authorList>
            <person name="Hosoyama A."/>
            <person name="Uohara A."/>
            <person name="Ohji S."/>
            <person name="Ichikawa N."/>
        </authorList>
    </citation>
    <scope>NUCLEOTIDE SEQUENCE [LARGE SCALE GENOMIC DNA]</scope>
    <source>
        <strain evidence="1 2">NBRC 109752</strain>
    </source>
</reference>
<name>A0A512RQU0_9BACT</name>
<comment type="caution">
    <text evidence="1">The sequence shown here is derived from an EMBL/GenBank/DDBJ whole genome shotgun (WGS) entry which is preliminary data.</text>
</comment>
<gene>
    <name evidence="1" type="ORF">CCY01nite_43590</name>
</gene>
<organism evidence="1 2">
    <name type="scientific">Chitinophaga cymbidii</name>
    <dbReference type="NCBI Taxonomy" id="1096750"/>
    <lineage>
        <taxon>Bacteria</taxon>
        <taxon>Pseudomonadati</taxon>
        <taxon>Bacteroidota</taxon>
        <taxon>Chitinophagia</taxon>
        <taxon>Chitinophagales</taxon>
        <taxon>Chitinophagaceae</taxon>
        <taxon>Chitinophaga</taxon>
    </lineage>
</organism>
<dbReference type="EMBL" id="BKAU01000005">
    <property type="protein sequence ID" value="GEP98099.1"/>
    <property type="molecule type" value="Genomic_DNA"/>
</dbReference>
<accession>A0A512RQU0</accession>
<evidence type="ECO:0000313" key="1">
    <source>
        <dbReference type="EMBL" id="GEP98099.1"/>
    </source>
</evidence>
<dbReference type="OrthoDB" id="770928at2"/>
<evidence type="ECO:0000313" key="2">
    <source>
        <dbReference type="Proteomes" id="UP000321436"/>
    </source>
</evidence>
<proteinExistence type="predicted"/>
<dbReference type="SUPFAM" id="SSF46785">
    <property type="entry name" value="Winged helix' DNA-binding domain"/>
    <property type="match status" value="1"/>
</dbReference>
<dbReference type="InterPro" id="IPR036390">
    <property type="entry name" value="WH_DNA-bd_sf"/>
</dbReference>
<keyword evidence="2" id="KW-1185">Reference proteome</keyword>